<reference evidence="1" key="2">
    <citation type="journal article" date="2015" name="Data Brief">
        <title>Shoot transcriptome of the giant reed, Arundo donax.</title>
        <authorList>
            <person name="Barrero R.A."/>
            <person name="Guerrero F.D."/>
            <person name="Moolhuijzen P."/>
            <person name="Goolsby J.A."/>
            <person name="Tidwell J."/>
            <person name="Bellgard S.E."/>
            <person name="Bellgard M.I."/>
        </authorList>
    </citation>
    <scope>NUCLEOTIDE SEQUENCE</scope>
    <source>
        <tissue evidence="1">Shoot tissue taken approximately 20 cm above the soil surface</tissue>
    </source>
</reference>
<name>A0A0A9CH78_ARUDO</name>
<evidence type="ECO:0000313" key="1">
    <source>
        <dbReference type="EMBL" id="JAD75619.1"/>
    </source>
</evidence>
<dbReference type="AlphaFoldDB" id="A0A0A9CH78"/>
<reference evidence="1" key="1">
    <citation type="submission" date="2014-09" db="EMBL/GenBank/DDBJ databases">
        <authorList>
            <person name="Magalhaes I.L.F."/>
            <person name="Oliveira U."/>
            <person name="Santos F.R."/>
            <person name="Vidigal T.H.D.A."/>
            <person name="Brescovit A.D."/>
            <person name="Santos A.J."/>
        </authorList>
    </citation>
    <scope>NUCLEOTIDE SEQUENCE</scope>
    <source>
        <tissue evidence="1">Shoot tissue taken approximately 20 cm above the soil surface</tissue>
    </source>
</reference>
<organism evidence="1">
    <name type="scientific">Arundo donax</name>
    <name type="common">Giant reed</name>
    <name type="synonym">Donax arundinaceus</name>
    <dbReference type="NCBI Taxonomy" id="35708"/>
    <lineage>
        <taxon>Eukaryota</taxon>
        <taxon>Viridiplantae</taxon>
        <taxon>Streptophyta</taxon>
        <taxon>Embryophyta</taxon>
        <taxon>Tracheophyta</taxon>
        <taxon>Spermatophyta</taxon>
        <taxon>Magnoliopsida</taxon>
        <taxon>Liliopsida</taxon>
        <taxon>Poales</taxon>
        <taxon>Poaceae</taxon>
        <taxon>PACMAD clade</taxon>
        <taxon>Arundinoideae</taxon>
        <taxon>Arundineae</taxon>
        <taxon>Arundo</taxon>
    </lineage>
</organism>
<accession>A0A0A9CH78</accession>
<proteinExistence type="predicted"/>
<sequence>MAYSAFFLHKKYSMIRIGSEWRRSLLSNHIEYMADGKSR</sequence>
<dbReference type="EMBL" id="GBRH01222276">
    <property type="protein sequence ID" value="JAD75619.1"/>
    <property type="molecule type" value="Transcribed_RNA"/>
</dbReference>
<protein>
    <submittedName>
        <fullName evidence="1">Uncharacterized protein</fullName>
    </submittedName>
</protein>